<keyword evidence="1" id="KW-0472">Membrane</keyword>
<reference evidence="2" key="2">
    <citation type="submission" date="2020-10" db="EMBL/GenBank/DDBJ databases">
        <authorList>
            <person name="Scholz U."/>
            <person name="Mascher M."/>
            <person name="Fiebig A."/>
        </authorList>
    </citation>
    <scope>NUCLEOTIDE SEQUENCE [LARGE SCALE GENOMIC DNA]</scope>
    <source>
        <strain evidence="2">cv. Morex</strain>
    </source>
</reference>
<sequence length="66" mass="7620">MYVYTCELWCWVCSIRFNSYEQYKVIVMCNVYGAFLFVCLIVYGASSMYACLPFCGKCYDPKSSSA</sequence>
<reference evidence="2" key="3">
    <citation type="submission" date="2022-01" db="UniProtKB">
        <authorList>
            <consortium name="EnsemblPlants"/>
        </authorList>
    </citation>
    <scope>IDENTIFICATION</scope>
    <source>
        <strain evidence="2">subsp. vulgare</strain>
    </source>
</reference>
<name>A0A8I6X6Q1_HORVV</name>
<dbReference type="Gramene" id="HORVU.MOREX.r3.2HG0191260.1">
    <property type="protein sequence ID" value="HORVU.MOREX.r3.2HG0191260.1.CDS1"/>
    <property type="gene ID" value="HORVU.MOREX.r3.2HG0191260"/>
</dbReference>
<reference evidence="3" key="1">
    <citation type="journal article" date="2012" name="Nature">
        <title>A physical, genetic and functional sequence assembly of the barley genome.</title>
        <authorList>
            <consortium name="The International Barley Genome Sequencing Consortium"/>
            <person name="Mayer K.F."/>
            <person name="Waugh R."/>
            <person name="Brown J.W."/>
            <person name="Schulman A."/>
            <person name="Langridge P."/>
            <person name="Platzer M."/>
            <person name="Fincher G.B."/>
            <person name="Muehlbauer G.J."/>
            <person name="Sato K."/>
            <person name="Close T.J."/>
            <person name="Wise R.P."/>
            <person name="Stein N."/>
        </authorList>
    </citation>
    <scope>NUCLEOTIDE SEQUENCE [LARGE SCALE GENOMIC DNA]</scope>
    <source>
        <strain evidence="3">cv. Morex</strain>
    </source>
</reference>
<accession>A0A8I6X6Q1</accession>
<evidence type="ECO:0000313" key="2">
    <source>
        <dbReference type="EnsemblPlants" id="HORVU.MOREX.r3.2HG0191260.1.CDS1"/>
    </source>
</evidence>
<protein>
    <submittedName>
        <fullName evidence="2">Uncharacterized protein</fullName>
    </submittedName>
</protein>
<dbReference type="EnsemblPlants" id="HORVU.MOREX.r3.2HG0191260.1">
    <property type="protein sequence ID" value="HORVU.MOREX.r3.2HG0191260.1.CDS1"/>
    <property type="gene ID" value="HORVU.MOREX.r3.2HG0191260"/>
</dbReference>
<dbReference type="Proteomes" id="UP000011116">
    <property type="component" value="Chromosome 2H"/>
</dbReference>
<feature type="transmembrane region" description="Helical" evidence="1">
    <location>
        <begin position="25"/>
        <end position="45"/>
    </location>
</feature>
<evidence type="ECO:0000256" key="1">
    <source>
        <dbReference type="SAM" id="Phobius"/>
    </source>
</evidence>
<organism evidence="2 3">
    <name type="scientific">Hordeum vulgare subsp. vulgare</name>
    <name type="common">Domesticated barley</name>
    <dbReference type="NCBI Taxonomy" id="112509"/>
    <lineage>
        <taxon>Eukaryota</taxon>
        <taxon>Viridiplantae</taxon>
        <taxon>Streptophyta</taxon>
        <taxon>Embryophyta</taxon>
        <taxon>Tracheophyta</taxon>
        <taxon>Spermatophyta</taxon>
        <taxon>Magnoliopsida</taxon>
        <taxon>Liliopsida</taxon>
        <taxon>Poales</taxon>
        <taxon>Poaceae</taxon>
        <taxon>BOP clade</taxon>
        <taxon>Pooideae</taxon>
        <taxon>Triticodae</taxon>
        <taxon>Triticeae</taxon>
        <taxon>Hordeinae</taxon>
        <taxon>Hordeum</taxon>
    </lineage>
</organism>
<keyword evidence="3" id="KW-1185">Reference proteome</keyword>
<dbReference type="AlphaFoldDB" id="A0A8I6X6Q1"/>
<dbReference type="Gramene" id="HORVU.MOREX.r2.2HG0158490.1">
    <property type="protein sequence ID" value="HORVU.MOREX.r2.2HG0158490.1.CDS.1"/>
    <property type="gene ID" value="HORVU.MOREX.r2.2HG0158490"/>
</dbReference>
<keyword evidence="1" id="KW-1133">Transmembrane helix</keyword>
<keyword evidence="1" id="KW-0812">Transmembrane</keyword>
<evidence type="ECO:0000313" key="3">
    <source>
        <dbReference type="Proteomes" id="UP000011116"/>
    </source>
</evidence>
<proteinExistence type="predicted"/>